<dbReference type="RefSeq" id="WP_056968237.1">
    <property type="nucleotide sequence ID" value="NZ_LNUB01000010.1"/>
</dbReference>
<name>A0A210P6V0_9LACO</name>
<organism evidence="1 2">
    <name type="scientific">Companilactobacillus kimchii</name>
    <dbReference type="NCBI Taxonomy" id="2801452"/>
    <lineage>
        <taxon>Bacteria</taxon>
        <taxon>Bacillati</taxon>
        <taxon>Bacillota</taxon>
        <taxon>Bacilli</taxon>
        <taxon>Lactobacillales</taxon>
        <taxon>Lactobacillaceae</taxon>
        <taxon>Companilactobacillus</taxon>
    </lineage>
</organism>
<protein>
    <submittedName>
        <fullName evidence="1">Uncharacterized protein</fullName>
    </submittedName>
</protein>
<sequence>MVKFRLIDVIDGFYYYEIYPEGDVVNRGGVVFNPETNELKKRTNPEAPYDDDKWIGHAISGMKNKDGTLKKSGMVAWY</sequence>
<accession>A0A210P6V0</accession>
<dbReference type="EMBL" id="MXAL01000011">
    <property type="protein sequence ID" value="OWF32215.1"/>
    <property type="molecule type" value="Genomic_DNA"/>
</dbReference>
<dbReference type="Proteomes" id="UP000196649">
    <property type="component" value="Unassembled WGS sequence"/>
</dbReference>
<evidence type="ECO:0000313" key="2">
    <source>
        <dbReference type="Proteomes" id="UP000196649"/>
    </source>
</evidence>
<comment type="caution">
    <text evidence="1">The sequence shown here is derived from an EMBL/GenBank/DDBJ whole genome shotgun (WGS) entry which is preliminary data.</text>
</comment>
<evidence type="ECO:0000313" key="1">
    <source>
        <dbReference type="EMBL" id="OWF32215.1"/>
    </source>
</evidence>
<reference evidence="1 2" key="1">
    <citation type="submission" date="2017-03" db="EMBL/GenBank/DDBJ databases">
        <title>Genome sequence of Lactobacillus kimchii KACC 12383.</title>
        <authorList>
            <person name="Chun J."/>
        </authorList>
    </citation>
    <scope>NUCLEOTIDE SEQUENCE [LARGE SCALE GENOMIC DNA]</scope>
    <source>
        <strain evidence="1 2">KACC 12383</strain>
    </source>
</reference>
<dbReference type="AlphaFoldDB" id="A0A210P6V0"/>
<proteinExistence type="predicted"/>
<gene>
    <name evidence="1" type="ORF">LKACC12383_02240</name>
</gene>